<evidence type="ECO:0008006" key="4">
    <source>
        <dbReference type="Google" id="ProtNLM"/>
    </source>
</evidence>
<name>A0A7J0EQR7_9ERIC</name>
<feature type="chain" id="PRO_5029903435" description="Secreted protein" evidence="1">
    <location>
        <begin position="26"/>
        <end position="89"/>
    </location>
</feature>
<keyword evidence="1" id="KW-0732">Signal</keyword>
<sequence length="89" mass="9485">MITFCCVDGCLPWLLLPCPTAAVLPAPLLPAQLGCCPVQSGAAACLSNLELLLLAPQLPRMLRGSAWDVPWDDAWVAPGLYRTAAYMCV</sequence>
<keyword evidence="3" id="KW-1185">Reference proteome</keyword>
<protein>
    <recommendedName>
        <fullName evidence="4">Secreted protein</fullName>
    </recommendedName>
</protein>
<organism evidence="2 3">
    <name type="scientific">Actinidia rufa</name>
    <dbReference type="NCBI Taxonomy" id="165716"/>
    <lineage>
        <taxon>Eukaryota</taxon>
        <taxon>Viridiplantae</taxon>
        <taxon>Streptophyta</taxon>
        <taxon>Embryophyta</taxon>
        <taxon>Tracheophyta</taxon>
        <taxon>Spermatophyta</taxon>
        <taxon>Magnoliopsida</taxon>
        <taxon>eudicotyledons</taxon>
        <taxon>Gunneridae</taxon>
        <taxon>Pentapetalae</taxon>
        <taxon>asterids</taxon>
        <taxon>Ericales</taxon>
        <taxon>Actinidiaceae</taxon>
        <taxon>Actinidia</taxon>
    </lineage>
</organism>
<dbReference type="AlphaFoldDB" id="A0A7J0EQR7"/>
<dbReference type="EMBL" id="BJWL01000006">
    <property type="protein sequence ID" value="GFY88838.1"/>
    <property type="molecule type" value="Genomic_DNA"/>
</dbReference>
<reference evidence="2 3" key="1">
    <citation type="submission" date="2019-07" db="EMBL/GenBank/DDBJ databases">
        <title>De Novo Assembly of kiwifruit Actinidia rufa.</title>
        <authorList>
            <person name="Sugita-Konishi S."/>
            <person name="Sato K."/>
            <person name="Mori E."/>
            <person name="Abe Y."/>
            <person name="Kisaki G."/>
            <person name="Hamano K."/>
            <person name="Suezawa K."/>
            <person name="Otani M."/>
            <person name="Fukuda T."/>
            <person name="Manabe T."/>
            <person name="Gomi K."/>
            <person name="Tabuchi M."/>
            <person name="Akimitsu K."/>
            <person name="Kataoka I."/>
        </authorList>
    </citation>
    <scope>NUCLEOTIDE SEQUENCE [LARGE SCALE GENOMIC DNA]</scope>
    <source>
        <strain evidence="3">cv. Fuchu</strain>
    </source>
</reference>
<proteinExistence type="predicted"/>
<dbReference type="Proteomes" id="UP000585474">
    <property type="component" value="Unassembled WGS sequence"/>
</dbReference>
<gene>
    <name evidence="2" type="ORF">Acr_06g0007780</name>
</gene>
<feature type="signal peptide" evidence="1">
    <location>
        <begin position="1"/>
        <end position="25"/>
    </location>
</feature>
<evidence type="ECO:0000313" key="3">
    <source>
        <dbReference type="Proteomes" id="UP000585474"/>
    </source>
</evidence>
<accession>A0A7J0EQR7</accession>
<comment type="caution">
    <text evidence="2">The sequence shown here is derived from an EMBL/GenBank/DDBJ whole genome shotgun (WGS) entry which is preliminary data.</text>
</comment>
<evidence type="ECO:0000256" key="1">
    <source>
        <dbReference type="SAM" id="SignalP"/>
    </source>
</evidence>
<evidence type="ECO:0000313" key="2">
    <source>
        <dbReference type="EMBL" id="GFY88838.1"/>
    </source>
</evidence>